<proteinExistence type="predicted"/>
<name>A0AA35ZRV9_LACSI</name>
<reference evidence="1" key="1">
    <citation type="submission" date="2023-04" db="EMBL/GenBank/DDBJ databases">
        <authorList>
            <person name="Vijverberg K."/>
            <person name="Xiong W."/>
            <person name="Schranz E."/>
        </authorList>
    </citation>
    <scope>NUCLEOTIDE SEQUENCE</scope>
</reference>
<protein>
    <submittedName>
        <fullName evidence="1">Uncharacterized protein</fullName>
    </submittedName>
</protein>
<dbReference type="Proteomes" id="UP001177003">
    <property type="component" value="Chromosome 8"/>
</dbReference>
<organism evidence="1 2">
    <name type="scientific">Lactuca saligna</name>
    <name type="common">Willowleaf lettuce</name>
    <dbReference type="NCBI Taxonomy" id="75948"/>
    <lineage>
        <taxon>Eukaryota</taxon>
        <taxon>Viridiplantae</taxon>
        <taxon>Streptophyta</taxon>
        <taxon>Embryophyta</taxon>
        <taxon>Tracheophyta</taxon>
        <taxon>Spermatophyta</taxon>
        <taxon>Magnoliopsida</taxon>
        <taxon>eudicotyledons</taxon>
        <taxon>Gunneridae</taxon>
        <taxon>Pentapetalae</taxon>
        <taxon>asterids</taxon>
        <taxon>campanulids</taxon>
        <taxon>Asterales</taxon>
        <taxon>Asteraceae</taxon>
        <taxon>Cichorioideae</taxon>
        <taxon>Cichorieae</taxon>
        <taxon>Lactucinae</taxon>
        <taxon>Lactuca</taxon>
    </lineage>
</organism>
<accession>A0AA35ZRV9</accession>
<dbReference type="AlphaFoldDB" id="A0AA35ZRV9"/>
<sequence length="228" mass="25529">MVRIQRTKAKIVVEKQRSNENTPDAKIQKWKGKNPKNKCSNSLNTFTPVHMDEQHCVREATILHRANMACNDLNQSSASNTSRPEMDLLVSKGDETTVETFVEKPMVDGFFNYVGSESSNITEVLQEENNVEDTDHDEVNIGDHSPLELLLEKQSSNDNTLDEENRKGKGEYVAEEDTTPFTSNSTCSDLKPPTDALDTGIKTSDEVKPASIFDMAAAYLGIRSWRKT</sequence>
<dbReference type="EMBL" id="OX465084">
    <property type="protein sequence ID" value="CAI9296572.1"/>
    <property type="molecule type" value="Genomic_DNA"/>
</dbReference>
<gene>
    <name evidence="1" type="ORF">LSALG_LOCUS35428</name>
</gene>
<evidence type="ECO:0000313" key="1">
    <source>
        <dbReference type="EMBL" id="CAI9296572.1"/>
    </source>
</evidence>
<evidence type="ECO:0000313" key="2">
    <source>
        <dbReference type="Proteomes" id="UP001177003"/>
    </source>
</evidence>
<keyword evidence="2" id="KW-1185">Reference proteome</keyword>